<dbReference type="PROSITE" id="PS50158">
    <property type="entry name" value="ZF_CCHC"/>
    <property type="match status" value="1"/>
</dbReference>
<organism evidence="3 4">
    <name type="scientific">Acorus calamus</name>
    <name type="common">Sweet flag</name>
    <dbReference type="NCBI Taxonomy" id="4465"/>
    <lineage>
        <taxon>Eukaryota</taxon>
        <taxon>Viridiplantae</taxon>
        <taxon>Streptophyta</taxon>
        <taxon>Embryophyta</taxon>
        <taxon>Tracheophyta</taxon>
        <taxon>Spermatophyta</taxon>
        <taxon>Magnoliopsida</taxon>
        <taxon>Liliopsida</taxon>
        <taxon>Acoraceae</taxon>
        <taxon>Acorus</taxon>
    </lineage>
</organism>
<keyword evidence="1" id="KW-0479">Metal-binding</keyword>
<keyword evidence="4" id="KW-1185">Reference proteome</keyword>
<dbReference type="EMBL" id="JAUJYO010000020">
    <property type="protein sequence ID" value="KAK1284905.1"/>
    <property type="molecule type" value="Genomic_DNA"/>
</dbReference>
<evidence type="ECO:0000313" key="4">
    <source>
        <dbReference type="Proteomes" id="UP001180020"/>
    </source>
</evidence>
<dbReference type="Proteomes" id="UP001180020">
    <property type="component" value="Unassembled WGS sequence"/>
</dbReference>
<dbReference type="AlphaFoldDB" id="A0AAV9C6Y7"/>
<sequence>MSGGWIEVSRKRKNAGGDFKSGKLAPRRCFRCLDWGHIAWVCREPQKCWHCGGLGHRSQSCRADLSERATKVVPRLTCRSSEASSDASICSFEVVFPWGSELARREEFFSRGVLLSWKGTGSADWVEVENAIRRRWRLLPAFPR</sequence>
<proteinExistence type="predicted"/>
<evidence type="ECO:0000313" key="3">
    <source>
        <dbReference type="EMBL" id="KAK1284905.1"/>
    </source>
</evidence>
<comment type="caution">
    <text evidence="3">The sequence shown here is derived from an EMBL/GenBank/DDBJ whole genome shotgun (WGS) entry which is preliminary data.</text>
</comment>
<name>A0AAV9C6Y7_ACOCL</name>
<accession>A0AAV9C6Y7</accession>
<protein>
    <recommendedName>
        <fullName evidence="2">CCHC-type domain-containing protein</fullName>
    </recommendedName>
</protein>
<reference evidence="3" key="1">
    <citation type="journal article" date="2023" name="Nat. Commun.">
        <title>Diploid and tetraploid genomes of Acorus and the evolution of monocots.</title>
        <authorList>
            <person name="Ma L."/>
            <person name="Liu K.W."/>
            <person name="Li Z."/>
            <person name="Hsiao Y.Y."/>
            <person name="Qi Y."/>
            <person name="Fu T."/>
            <person name="Tang G.D."/>
            <person name="Zhang D."/>
            <person name="Sun W.H."/>
            <person name="Liu D.K."/>
            <person name="Li Y."/>
            <person name="Chen G.Z."/>
            <person name="Liu X.D."/>
            <person name="Liao X.Y."/>
            <person name="Jiang Y.T."/>
            <person name="Yu X."/>
            <person name="Hao Y."/>
            <person name="Huang J."/>
            <person name="Zhao X.W."/>
            <person name="Ke S."/>
            <person name="Chen Y.Y."/>
            <person name="Wu W.L."/>
            <person name="Hsu J.L."/>
            <person name="Lin Y.F."/>
            <person name="Huang M.D."/>
            <person name="Li C.Y."/>
            <person name="Huang L."/>
            <person name="Wang Z.W."/>
            <person name="Zhao X."/>
            <person name="Zhong W.Y."/>
            <person name="Peng D.H."/>
            <person name="Ahmad S."/>
            <person name="Lan S."/>
            <person name="Zhang J.S."/>
            <person name="Tsai W.C."/>
            <person name="Van de Peer Y."/>
            <person name="Liu Z.J."/>
        </authorList>
    </citation>
    <scope>NUCLEOTIDE SEQUENCE</scope>
    <source>
        <strain evidence="3">CP</strain>
    </source>
</reference>
<reference evidence="3" key="2">
    <citation type="submission" date="2023-06" db="EMBL/GenBank/DDBJ databases">
        <authorList>
            <person name="Ma L."/>
            <person name="Liu K.-W."/>
            <person name="Li Z."/>
            <person name="Hsiao Y.-Y."/>
            <person name="Qi Y."/>
            <person name="Fu T."/>
            <person name="Tang G."/>
            <person name="Zhang D."/>
            <person name="Sun W.-H."/>
            <person name="Liu D.-K."/>
            <person name="Li Y."/>
            <person name="Chen G.-Z."/>
            <person name="Liu X.-D."/>
            <person name="Liao X.-Y."/>
            <person name="Jiang Y.-T."/>
            <person name="Yu X."/>
            <person name="Hao Y."/>
            <person name="Huang J."/>
            <person name="Zhao X.-W."/>
            <person name="Ke S."/>
            <person name="Chen Y.-Y."/>
            <person name="Wu W.-L."/>
            <person name="Hsu J.-L."/>
            <person name="Lin Y.-F."/>
            <person name="Huang M.-D."/>
            <person name="Li C.-Y."/>
            <person name="Huang L."/>
            <person name="Wang Z.-W."/>
            <person name="Zhao X."/>
            <person name="Zhong W.-Y."/>
            <person name="Peng D.-H."/>
            <person name="Ahmad S."/>
            <person name="Lan S."/>
            <person name="Zhang J.-S."/>
            <person name="Tsai W.-C."/>
            <person name="Van De Peer Y."/>
            <person name="Liu Z.-J."/>
        </authorList>
    </citation>
    <scope>NUCLEOTIDE SEQUENCE</scope>
    <source>
        <strain evidence="3">CP</strain>
        <tissue evidence="3">Leaves</tissue>
    </source>
</reference>
<feature type="domain" description="CCHC-type" evidence="2">
    <location>
        <begin position="47"/>
        <end position="62"/>
    </location>
</feature>
<dbReference type="SMART" id="SM00343">
    <property type="entry name" value="ZnF_C2HC"/>
    <property type="match status" value="2"/>
</dbReference>
<evidence type="ECO:0000256" key="1">
    <source>
        <dbReference type="PROSITE-ProRule" id="PRU00047"/>
    </source>
</evidence>
<dbReference type="InterPro" id="IPR036875">
    <property type="entry name" value="Znf_CCHC_sf"/>
</dbReference>
<dbReference type="Gene3D" id="4.10.60.10">
    <property type="entry name" value="Zinc finger, CCHC-type"/>
    <property type="match status" value="1"/>
</dbReference>
<gene>
    <name evidence="3" type="ORF">QJS10_CPB20g00723</name>
</gene>
<dbReference type="GO" id="GO:0003676">
    <property type="term" value="F:nucleic acid binding"/>
    <property type="evidence" value="ECO:0007669"/>
    <property type="project" value="InterPro"/>
</dbReference>
<keyword evidence="1" id="KW-0862">Zinc</keyword>
<dbReference type="SUPFAM" id="SSF57756">
    <property type="entry name" value="Retrovirus zinc finger-like domains"/>
    <property type="match status" value="1"/>
</dbReference>
<dbReference type="GO" id="GO:0008270">
    <property type="term" value="F:zinc ion binding"/>
    <property type="evidence" value="ECO:0007669"/>
    <property type="project" value="UniProtKB-KW"/>
</dbReference>
<evidence type="ECO:0000259" key="2">
    <source>
        <dbReference type="PROSITE" id="PS50158"/>
    </source>
</evidence>
<dbReference type="InterPro" id="IPR001878">
    <property type="entry name" value="Znf_CCHC"/>
</dbReference>
<keyword evidence="1" id="KW-0863">Zinc-finger</keyword>